<dbReference type="InterPro" id="IPR007419">
    <property type="entry name" value="BFD-like_2Fe2S-bd_dom"/>
</dbReference>
<protein>
    <submittedName>
        <fullName evidence="5">FAD/NAD(P)-binding oxidoreductase</fullName>
    </submittedName>
    <submittedName>
        <fullName evidence="4">Glycerol-3-phosphate dehydrogenase</fullName>
    </submittedName>
</protein>
<proteinExistence type="predicted"/>
<dbReference type="InterPro" id="IPR041854">
    <property type="entry name" value="BFD-like_2Fe2S-bd_dom_sf"/>
</dbReference>
<dbReference type="PANTHER" id="PTHR42720:SF1">
    <property type="entry name" value="GLYCEROL 3-PHOSPHATE OXIDASE"/>
    <property type="match status" value="1"/>
</dbReference>
<gene>
    <name evidence="5" type="ORF">E4650_06195</name>
    <name evidence="4" type="ORF">SAMN04488588_1746</name>
</gene>
<reference evidence="5 7" key="2">
    <citation type="submission" date="2019-04" db="EMBL/GenBank/DDBJ databases">
        <title>Draft genome sequence data and analysis of a Fermenting Bacterium, Geotoga petraea strain HO-Geo1, isolated from heavy-oil petroleum reservoir in Russia.</title>
        <authorList>
            <person name="Grouzdev D.S."/>
            <person name="Semenova E.M."/>
            <person name="Sokolova D.S."/>
            <person name="Tourova T.P."/>
            <person name="Poltaraus A.B."/>
            <person name="Nazina T.N."/>
        </authorList>
    </citation>
    <scope>NUCLEOTIDE SEQUENCE [LARGE SCALE GENOMIC DNA]</scope>
    <source>
        <strain evidence="5 7">HO-Geo1</strain>
    </source>
</reference>
<dbReference type="EMBL" id="SRME01000003">
    <property type="protein sequence ID" value="TGG87928.1"/>
    <property type="molecule type" value="Genomic_DNA"/>
</dbReference>
<dbReference type="SUPFAM" id="SSF51905">
    <property type="entry name" value="FAD/NAD(P)-binding domain"/>
    <property type="match status" value="1"/>
</dbReference>
<dbReference type="InterPro" id="IPR036188">
    <property type="entry name" value="FAD/NAD-bd_sf"/>
</dbReference>
<dbReference type="InterPro" id="IPR006076">
    <property type="entry name" value="FAD-dep_OxRdtase"/>
</dbReference>
<evidence type="ECO:0000313" key="7">
    <source>
        <dbReference type="Proteomes" id="UP000297288"/>
    </source>
</evidence>
<dbReference type="Gene3D" id="3.50.50.60">
    <property type="entry name" value="FAD/NAD(P)-binding domain"/>
    <property type="match status" value="1"/>
</dbReference>
<dbReference type="Proteomes" id="UP000297288">
    <property type="component" value="Unassembled WGS sequence"/>
</dbReference>
<keyword evidence="1" id="KW-0175">Coiled coil</keyword>
<feature type="coiled-coil region" evidence="1">
    <location>
        <begin position="360"/>
        <end position="387"/>
    </location>
</feature>
<dbReference type="PANTHER" id="PTHR42720">
    <property type="entry name" value="GLYCEROL-3-PHOSPHATE DEHYDROGENASE"/>
    <property type="match status" value="1"/>
</dbReference>
<dbReference type="Pfam" id="PF01266">
    <property type="entry name" value="DAO"/>
    <property type="match status" value="1"/>
</dbReference>
<name>A0A1G6P6V9_9BACT</name>
<evidence type="ECO:0000313" key="5">
    <source>
        <dbReference type="EMBL" id="TGG87928.1"/>
    </source>
</evidence>
<dbReference type="InterPro" id="IPR052745">
    <property type="entry name" value="G3P_Oxidase/Oxidoreductase"/>
</dbReference>
<evidence type="ECO:0000256" key="1">
    <source>
        <dbReference type="SAM" id="Coils"/>
    </source>
</evidence>
<reference evidence="4 6" key="1">
    <citation type="submission" date="2016-10" db="EMBL/GenBank/DDBJ databases">
        <authorList>
            <person name="de Groot N.N."/>
        </authorList>
    </citation>
    <scope>NUCLEOTIDE SEQUENCE [LARGE SCALE GENOMIC DNA]</scope>
    <source>
        <strain evidence="4 6">WG14</strain>
    </source>
</reference>
<dbReference type="Proteomes" id="UP000199322">
    <property type="component" value="Unassembled WGS sequence"/>
</dbReference>
<dbReference type="SUPFAM" id="SSF54373">
    <property type="entry name" value="FAD-linked reductases, C-terminal domain"/>
    <property type="match status" value="1"/>
</dbReference>
<dbReference type="RefSeq" id="WP_091404898.1">
    <property type="nucleotide sequence ID" value="NZ_FMYV01000007.1"/>
</dbReference>
<feature type="domain" description="FAD dependent oxidoreductase" evidence="2">
    <location>
        <begin position="2"/>
        <end position="353"/>
    </location>
</feature>
<organism evidence="4 6">
    <name type="scientific">Geotoga petraea</name>
    <dbReference type="NCBI Taxonomy" id="28234"/>
    <lineage>
        <taxon>Bacteria</taxon>
        <taxon>Thermotogati</taxon>
        <taxon>Thermotogota</taxon>
        <taxon>Thermotogae</taxon>
        <taxon>Petrotogales</taxon>
        <taxon>Petrotogaceae</taxon>
        <taxon>Geotoga</taxon>
    </lineage>
</organism>
<dbReference type="OrthoDB" id="9801699at2"/>
<keyword evidence="6" id="KW-1185">Reference proteome</keyword>
<dbReference type="EMBL" id="FMYV01000007">
    <property type="protein sequence ID" value="SDC76000.1"/>
    <property type="molecule type" value="Genomic_DNA"/>
</dbReference>
<dbReference type="Gene3D" id="3.30.9.10">
    <property type="entry name" value="D-Amino Acid Oxidase, subunit A, domain 2"/>
    <property type="match status" value="1"/>
</dbReference>
<dbReference type="CDD" id="cd19946">
    <property type="entry name" value="GlpA-like_Fer2_BFD-like"/>
    <property type="match status" value="1"/>
</dbReference>
<dbReference type="AlphaFoldDB" id="A0A1G6P6V9"/>
<evidence type="ECO:0000313" key="6">
    <source>
        <dbReference type="Proteomes" id="UP000199322"/>
    </source>
</evidence>
<evidence type="ECO:0000259" key="2">
    <source>
        <dbReference type="Pfam" id="PF01266"/>
    </source>
</evidence>
<evidence type="ECO:0000259" key="3">
    <source>
        <dbReference type="Pfam" id="PF04324"/>
    </source>
</evidence>
<dbReference type="Pfam" id="PF04324">
    <property type="entry name" value="Fer2_BFD"/>
    <property type="match status" value="1"/>
</dbReference>
<dbReference type="STRING" id="28234.SAMN04488588_1746"/>
<dbReference type="Gene3D" id="1.10.10.1100">
    <property type="entry name" value="BFD-like [2Fe-2S]-binding domain"/>
    <property type="match status" value="1"/>
</dbReference>
<feature type="domain" description="BFD-like [2Fe-2S]-binding" evidence="3">
    <location>
        <begin position="397"/>
        <end position="448"/>
    </location>
</feature>
<accession>A0A1G6P6V9</accession>
<evidence type="ECO:0000313" key="4">
    <source>
        <dbReference type="EMBL" id="SDC76000.1"/>
    </source>
</evidence>
<sequence>MIAVIGGGIVGTLTALELLKYYEDVALFEKNPATGMETTKANSGIIHAGYDDEPDTFRAQFSYKGNKMYDDLAELLNFKIKRPGSHVVAYNDDEMEQLYHLAENAKANGFEDDEYEIILKDRLLEMEPNLNKDAIGSLWSPIAGIVDPWEIAQRASIAIRRNGGEVFKNKKFVSVDKKNDKFTLHFEDGTEFDADYVINAAGLYADEVAKAFGDTVPEITPVKGEYYLLNKDIKWVNSVIFPLPTEETKGCLVLPTVDGGFLIGPNANETDSKEDYATSEEGLAEIARDAKKLVPNLKINPGTIMKTFAGLRPETEEKDFYIEKGKDNVIHISGTRSPGLTAAPAIAEYVADMFQEKLEKKQRNIELKGLENNLELIKQDYDKWDEMIQKEPDFGEIICYCNKVTKADVLYAIANGAETIDEIRFFTKSGFGECQGGYCSSKIFEILKDKKDGKLKNIKKFTDDSWIIDSEVRK</sequence>